<organism evidence="6 7">
    <name type="scientific">Pontivivens ytuae</name>
    <dbReference type="NCBI Taxonomy" id="2789856"/>
    <lineage>
        <taxon>Bacteria</taxon>
        <taxon>Pseudomonadati</taxon>
        <taxon>Pseudomonadota</taxon>
        <taxon>Alphaproteobacteria</taxon>
        <taxon>Rhodobacterales</taxon>
        <taxon>Paracoccaceae</taxon>
        <taxon>Pontivivens</taxon>
    </lineage>
</organism>
<dbReference type="SUPFAM" id="SSF53850">
    <property type="entry name" value="Periplasmic binding protein-like II"/>
    <property type="match status" value="1"/>
</dbReference>
<dbReference type="Pfam" id="PF03466">
    <property type="entry name" value="LysR_substrate"/>
    <property type="match status" value="1"/>
</dbReference>
<dbReference type="PRINTS" id="PR00039">
    <property type="entry name" value="HTHLYSR"/>
</dbReference>
<gene>
    <name evidence="6" type="ORF">I0K15_17485</name>
</gene>
<proteinExistence type="inferred from homology"/>
<dbReference type="Gene3D" id="3.40.190.10">
    <property type="entry name" value="Periplasmic binding protein-like II"/>
    <property type="match status" value="2"/>
</dbReference>
<dbReference type="GO" id="GO:0043565">
    <property type="term" value="F:sequence-specific DNA binding"/>
    <property type="evidence" value="ECO:0007669"/>
    <property type="project" value="TreeGrafter"/>
</dbReference>
<evidence type="ECO:0000313" key="6">
    <source>
        <dbReference type="EMBL" id="QPH53552.1"/>
    </source>
</evidence>
<dbReference type="EMBL" id="CP064942">
    <property type="protein sequence ID" value="QPH53552.1"/>
    <property type="molecule type" value="Genomic_DNA"/>
</dbReference>
<evidence type="ECO:0000256" key="2">
    <source>
        <dbReference type="ARBA" id="ARBA00023015"/>
    </source>
</evidence>
<dbReference type="FunFam" id="1.10.10.10:FF:000001">
    <property type="entry name" value="LysR family transcriptional regulator"/>
    <property type="match status" value="1"/>
</dbReference>
<dbReference type="PANTHER" id="PTHR30537:SF74">
    <property type="entry name" value="HTH-TYPE TRANSCRIPTIONAL REGULATOR TRPI"/>
    <property type="match status" value="1"/>
</dbReference>
<dbReference type="InterPro" id="IPR036388">
    <property type="entry name" value="WH-like_DNA-bd_sf"/>
</dbReference>
<dbReference type="RefSeq" id="WP_196102761.1">
    <property type="nucleotide sequence ID" value="NZ_CP064942.1"/>
</dbReference>
<evidence type="ECO:0000313" key="7">
    <source>
        <dbReference type="Proteomes" id="UP000594800"/>
    </source>
</evidence>
<name>A0A7S9LQQ8_9RHOB</name>
<keyword evidence="2" id="KW-0805">Transcription regulation</keyword>
<dbReference type="GO" id="GO:0006351">
    <property type="term" value="P:DNA-templated transcription"/>
    <property type="evidence" value="ECO:0007669"/>
    <property type="project" value="TreeGrafter"/>
</dbReference>
<comment type="similarity">
    <text evidence="1">Belongs to the LysR transcriptional regulatory family.</text>
</comment>
<dbReference type="GO" id="GO:0003700">
    <property type="term" value="F:DNA-binding transcription factor activity"/>
    <property type="evidence" value="ECO:0007669"/>
    <property type="project" value="InterPro"/>
</dbReference>
<dbReference type="PROSITE" id="PS50931">
    <property type="entry name" value="HTH_LYSR"/>
    <property type="match status" value="1"/>
</dbReference>
<dbReference type="InterPro" id="IPR005119">
    <property type="entry name" value="LysR_subst-bd"/>
</dbReference>
<protein>
    <submittedName>
        <fullName evidence="6">LysR family transcriptional regulator</fullName>
    </submittedName>
</protein>
<keyword evidence="3" id="KW-0238">DNA-binding</keyword>
<accession>A0A7S9LQQ8</accession>
<evidence type="ECO:0000256" key="4">
    <source>
        <dbReference type="ARBA" id="ARBA00023163"/>
    </source>
</evidence>
<dbReference type="InterPro" id="IPR036390">
    <property type="entry name" value="WH_DNA-bd_sf"/>
</dbReference>
<dbReference type="InterPro" id="IPR000847">
    <property type="entry name" value="LysR_HTH_N"/>
</dbReference>
<dbReference type="AlphaFoldDB" id="A0A7S9LQQ8"/>
<sequence>MQYRPALPKSLDALRVFDAAVRHRSFSRAADELLVTQAAVSRRIQALEADLGEALFARAGRNIALTDAGRRLAASVSAALDYLEGDLSALRGTAPPPPVTIAAATSVSHLWLAAQLRARPELAVRVLTTDSLSEAAARSHDLTILYGRGQHPDWLLAPLMAERLQPVAAPELLARLGVDDPAALTLAEIADLPLLDYARVRPNWVTLAAWFARAGHGAPLRIGRTFTSYVLGIEAAVHGDGVVLGSLDLIAAQIASGALVPLGHRVEETGQGYHLGLRRDPPPGPEAVRLHAELLAARVNP</sequence>
<dbReference type="Pfam" id="PF00126">
    <property type="entry name" value="HTH_1"/>
    <property type="match status" value="1"/>
</dbReference>
<dbReference type="InterPro" id="IPR058163">
    <property type="entry name" value="LysR-type_TF_proteobact-type"/>
</dbReference>
<reference evidence="6 7" key="1">
    <citation type="submission" date="2020-11" db="EMBL/GenBank/DDBJ databases">
        <title>Description of Pontivivens ytuae sp. nov. isolated from deep sea sediment of Mariana Trench.</title>
        <authorList>
            <person name="Wang Z."/>
            <person name="Sun Q.-L."/>
            <person name="Xu X.-D."/>
            <person name="Tang Y.-Z."/>
            <person name="Zhang J."/>
        </authorList>
    </citation>
    <scope>NUCLEOTIDE SEQUENCE [LARGE SCALE GENOMIC DNA]</scope>
    <source>
        <strain evidence="6 7">MT2928</strain>
    </source>
</reference>
<keyword evidence="7" id="KW-1185">Reference proteome</keyword>
<feature type="domain" description="HTH lysR-type" evidence="5">
    <location>
        <begin position="11"/>
        <end position="66"/>
    </location>
</feature>
<evidence type="ECO:0000256" key="3">
    <source>
        <dbReference type="ARBA" id="ARBA00023125"/>
    </source>
</evidence>
<evidence type="ECO:0000256" key="1">
    <source>
        <dbReference type="ARBA" id="ARBA00009437"/>
    </source>
</evidence>
<evidence type="ECO:0000259" key="5">
    <source>
        <dbReference type="PROSITE" id="PS50931"/>
    </source>
</evidence>
<dbReference type="SUPFAM" id="SSF46785">
    <property type="entry name" value="Winged helix' DNA-binding domain"/>
    <property type="match status" value="1"/>
</dbReference>
<dbReference type="PANTHER" id="PTHR30537">
    <property type="entry name" value="HTH-TYPE TRANSCRIPTIONAL REGULATOR"/>
    <property type="match status" value="1"/>
</dbReference>
<dbReference type="KEGG" id="poz:I0K15_17485"/>
<keyword evidence="4" id="KW-0804">Transcription</keyword>
<dbReference type="Gene3D" id="1.10.10.10">
    <property type="entry name" value="Winged helix-like DNA-binding domain superfamily/Winged helix DNA-binding domain"/>
    <property type="match status" value="1"/>
</dbReference>
<dbReference type="Proteomes" id="UP000594800">
    <property type="component" value="Chromosome"/>
</dbReference>